<dbReference type="Proteomes" id="UP001237448">
    <property type="component" value="Unassembled WGS sequence"/>
</dbReference>
<keyword evidence="2" id="KW-1185">Reference proteome</keyword>
<accession>A0ABU0FJR2</accession>
<evidence type="ECO:0000313" key="2">
    <source>
        <dbReference type="Proteomes" id="UP001237448"/>
    </source>
</evidence>
<protein>
    <submittedName>
        <fullName evidence="1">Uncharacterized protein</fullName>
    </submittedName>
</protein>
<organism evidence="1 2">
    <name type="scientific">Labrys monachus</name>
    <dbReference type="NCBI Taxonomy" id="217067"/>
    <lineage>
        <taxon>Bacteria</taxon>
        <taxon>Pseudomonadati</taxon>
        <taxon>Pseudomonadota</taxon>
        <taxon>Alphaproteobacteria</taxon>
        <taxon>Hyphomicrobiales</taxon>
        <taxon>Xanthobacteraceae</taxon>
        <taxon>Labrys</taxon>
    </lineage>
</organism>
<sequence>MSVEGTYKITVKTPLGPQEAQLTLRSEGSALSGSIENVKGRSDFSGGSVDGNEFRFPARISTPIGRIHADIAGRVEDDRLIASAKLPLGTAKIEGVRI</sequence>
<dbReference type="RefSeq" id="WP_307432641.1">
    <property type="nucleotide sequence ID" value="NZ_JAUSVK010000001.1"/>
</dbReference>
<proteinExistence type="predicted"/>
<reference evidence="1 2" key="1">
    <citation type="submission" date="2023-07" db="EMBL/GenBank/DDBJ databases">
        <title>Genomic Encyclopedia of Type Strains, Phase IV (KMG-IV): sequencing the most valuable type-strain genomes for metagenomic binning, comparative biology and taxonomic classification.</title>
        <authorList>
            <person name="Goeker M."/>
        </authorList>
    </citation>
    <scope>NUCLEOTIDE SEQUENCE [LARGE SCALE GENOMIC DNA]</scope>
    <source>
        <strain evidence="1 2">DSM 5896</strain>
    </source>
</reference>
<dbReference type="EMBL" id="JAUSVK010000001">
    <property type="protein sequence ID" value="MDQ0394840.1"/>
    <property type="molecule type" value="Genomic_DNA"/>
</dbReference>
<gene>
    <name evidence="1" type="ORF">J3R73_004632</name>
</gene>
<name>A0ABU0FJR2_9HYPH</name>
<evidence type="ECO:0000313" key="1">
    <source>
        <dbReference type="EMBL" id="MDQ0394840.1"/>
    </source>
</evidence>
<comment type="caution">
    <text evidence="1">The sequence shown here is derived from an EMBL/GenBank/DDBJ whole genome shotgun (WGS) entry which is preliminary data.</text>
</comment>